<reference evidence="3 4" key="1">
    <citation type="submission" date="2024-09" db="EMBL/GenBank/DDBJ databases">
        <title>The Natural Products Discovery Center: Release of the First 8490 Sequenced Strains for Exploring Actinobacteria Biosynthetic Diversity.</title>
        <authorList>
            <person name="Kalkreuter E."/>
            <person name="Kautsar S.A."/>
            <person name="Yang D."/>
            <person name="Bader C.D."/>
            <person name="Teijaro C.N."/>
            <person name="Fluegel L."/>
            <person name="Davis C.M."/>
            <person name="Simpson J.R."/>
            <person name="Lauterbach L."/>
            <person name="Steele A.D."/>
            <person name="Gui C."/>
            <person name="Meng S."/>
            <person name="Li G."/>
            <person name="Viehrig K."/>
            <person name="Ye F."/>
            <person name="Su P."/>
            <person name="Kiefer A.F."/>
            <person name="Nichols A."/>
            <person name="Cepeda A.J."/>
            <person name="Yan W."/>
            <person name="Fan B."/>
            <person name="Jiang Y."/>
            <person name="Adhikari A."/>
            <person name="Zheng C.-J."/>
            <person name="Schuster L."/>
            <person name="Cowan T.M."/>
            <person name="Smanski M.J."/>
            <person name="Chevrette M.G."/>
            <person name="De Carvalho L.P.S."/>
            <person name="Shen B."/>
        </authorList>
    </citation>
    <scope>NUCLEOTIDE SEQUENCE [LARGE SCALE GENOMIC DNA]</scope>
    <source>
        <strain evidence="3 4">NPDC059500</strain>
    </source>
</reference>
<comment type="caution">
    <text evidence="3">The sequence shown here is derived from an EMBL/GenBank/DDBJ whole genome shotgun (WGS) entry which is preliminary data.</text>
</comment>
<evidence type="ECO:0000313" key="3">
    <source>
        <dbReference type="EMBL" id="MFE1749888.1"/>
    </source>
</evidence>
<evidence type="ECO:0000256" key="1">
    <source>
        <dbReference type="SAM" id="MobiDB-lite"/>
    </source>
</evidence>
<gene>
    <name evidence="3" type="ORF">ACFW88_04980</name>
</gene>
<feature type="compositionally biased region" description="Gly residues" evidence="1">
    <location>
        <begin position="153"/>
        <end position="165"/>
    </location>
</feature>
<keyword evidence="2" id="KW-0812">Transmembrane</keyword>
<dbReference type="EMBL" id="JBHYTS010000005">
    <property type="protein sequence ID" value="MFE1749888.1"/>
    <property type="molecule type" value="Genomic_DNA"/>
</dbReference>
<accession>A0ABW6H015</accession>
<organism evidence="3 4">
    <name type="scientific">Streptomyces anandii</name>
    <dbReference type="NCBI Taxonomy" id="285454"/>
    <lineage>
        <taxon>Bacteria</taxon>
        <taxon>Bacillati</taxon>
        <taxon>Actinomycetota</taxon>
        <taxon>Actinomycetes</taxon>
        <taxon>Kitasatosporales</taxon>
        <taxon>Streptomycetaceae</taxon>
        <taxon>Streptomyces</taxon>
    </lineage>
</organism>
<protein>
    <submittedName>
        <fullName evidence="3">Penicillin-binding protein</fullName>
    </submittedName>
</protein>
<keyword evidence="2" id="KW-1133">Transmembrane helix</keyword>
<name>A0ABW6H015_9ACTN</name>
<feature type="transmembrane region" description="Helical" evidence="2">
    <location>
        <begin position="16"/>
        <end position="37"/>
    </location>
</feature>
<sequence>MGKRRRVAERRRTGPLVVGGVIAAVVGGAAIGGYALYGGGAAAEGRSQDASAARAKSVKAGPLSATEVRTAAERFLTAWQQGRTAEAASATSDPAAAGTLLTGYAKDAHLKDVTLTEGTPSGAKVPFSVKATVSYKGLTKPLAYDSALTVVRRGGGGGPGRGGAAARGHPARPGRDPRGPGAGGPPPG</sequence>
<keyword evidence="4" id="KW-1185">Reference proteome</keyword>
<feature type="non-terminal residue" evidence="3">
    <location>
        <position position="188"/>
    </location>
</feature>
<feature type="region of interest" description="Disordered" evidence="1">
    <location>
        <begin position="150"/>
        <end position="188"/>
    </location>
</feature>
<keyword evidence="2" id="KW-0472">Membrane</keyword>
<proteinExistence type="predicted"/>
<evidence type="ECO:0000313" key="4">
    <source>
        <dbReference type="Proteomes" id="UP001599756"/>
    </source>
</evidence>
<dbReference type="Proteomes" id="UP001599756">
    <property type="component" value="Unassembled WGS sequence"/>
</dbReference>
<evidence type="ECO:0000256" key="2">
    <source>
        <dbReference type="SAM" id="Phobius"/>
    </source>
</evidence>